<dbReference type="GO" id="GO:0003677">
    <property type="term" value="F:DNA binding"/>
    <property type="evidence" value="ECO:0007669"/>
    <property type="project" value="InterPro"/>
</dbReference>
<keyword evidence="4" id="KW-0804">Transcription</keyword>
<dbReference type="AlphaFoldDB" id="A0A7S2ZGY1"/>
<evidence type="ECO:0000256" key="2">
    <source>
        <dbReference type="ARBA" id="ARBA00009430"/>
    </source>
</evidence>
<evidence type="ECO:0000256" key="3">
    <source>
        <dbReference type="ARBA" id="ARBA00022478"/>
    </source>
</evidence>
<comment type="subcellular location">
    <subcellularLocation>
        <location evidence="1">Nucleus</location>
        <location evidence="1">Nucleolus</location>
    </subcellularLocation>
</comment>
<gene>
    <name evidence="6" type="ORF">RMAR00112_LOCUS7835</name>
</gene>
<proteinExistence type="inferred from homology"/>
<dbReference type="GO" id="GO:0005730">
    <property type="term" value="C:nucleolus"/>
    <property type="evidence" value="ECO:0007669"/>
    <property type="project" value="UniProtKB-SubCell"/>
</dbReference>
<evidence type="ECO:0000256" key="1">
    <source>
        <dbReference type="ARBA" id="ARBA00004604"/>
    </source>
</evidence>
<keyword evidence="5" id="KW-0539">Nucleus</keyword>
<dbReference type="PANTHER" id="PTHR14440">
    <property type="entry name" value="DNA-DIRECTED RNA POLYMERASE I SUBUNIT RPA49"/>
    <property type="match status" value="1"/>
</dbReference>
<name>A0A7S2ZGY1_9RHOD</name>
<evidence type="ECO:0000256" key="4">
    <source>
        <dbReference type="ARBA" id="ARBA00023163"/>
    </source>
</evidence>
<accession>A0A7S2ZGY1</accession>
<dbReference type="EMBL" id="HBHW01010317">
    <property type="protein sequence ID" value="CAE0039876.1"/>
    <property type="molecule type" value="Transcribed_RNA"/>
</dbReference>
<reference evidence="6" key="1">
    <citation type="submission" date="2021-01" db="EMBL/GenBank/DDBJ databases">
        <authorList>
            <person name="Corre E."/>
            <person name="Pelletier E."/>
            <person name="Niang G."/>
            <person name="Scheremetjew M."/>
            <person name="Finn R."/>
            <person name="Kale V."/>
            <person name="Holt S."/>
            <person name="Cochrane G."/>
            <person name="Meng A."/>
            <person name="Brown T."/>
            <person name="Cohen L."/>
        </authorList>
    </citation>
    <scope>NUCLEOTIDE SEQUENCE</scope>
    <source>
        <strain evidence="6">CCMP 769</strain>
    </source>
</reference>
<protein>
    <submittedName>
        <fullName evidence="6">Uncharacterized protein</fullName>
    </submittedName>
</protein>
<keyword evidence="3" id="KW-0240">DNA-directed RNA polymerase</keyword>
<sequence>MNSRDVLEVSVVRSNEDDRALPLLARFSGAVDKELEEALNSEGQGEQPSIQVRDDGQKSLSLSVDIGAATLSGESDTSSPVKYFVCAVDRKKKTMKISHVRSLFLLSRTDTKPRTEAEASDDAVTKAELVQQFGGKRGKRNLQSRIEGRVTTEKIAEDEARALQNTISSQVGKISTESAIVTEGLPPYNPNTDKVDETYPLEGLIAASEWKEVESTAELVASLVKANRADEAKQKYGLLDITVQILGNALRETSEPLVEDVRRKTQSAVYLNYLLRFNSSVRGASKRAASLIIQEATSAPSKTAERLSIDFMREDTATRDHSRLIRTQSDSDRLVMYSLVLWLTAVGFSGEITEIYKALRLSLTKCKAYFKHLGCRLTKGTKASGTGRQPRTIPAIATLEAPLVFPKPTKRQRKA</sequence>
<dbReference type="InterPro" id="IPR009668">
    <property type="entry name" value="RNA_pol-assoc_fac_A49-like"/>
</dbReference>
<organism evidence="6">
    <name type="scientific">Rhodosorus marinus</name>
    <dbReference type="NCBI Taxonomy" id="101924"/>
    <lineage>
        <taxon>Eukaryota</taxon>
        <taxon>Rhodophyta</taxon>
        <taxon>Stylonematophyceae</taxon>
        <taxon>Stylonematales</taxon>
        <taxon>Stylonemataceae</taxon>
        <taxon>Rhodosorus</taxon>
    </lineage>
</organism>
<dbReference type="GO" id="GO:0006351">
    <property type="term" value="P:DNA-templated transcription"/>
    <property type="evidence" value="ECO:0007669"/>
    <property type="project" value="InterPro"/>
</dbReference>
<dbReference type="GO" id="GO:0000428">
    <property type="term" value="C:DNA-directed RNA polymerase complex"/>
    <property type="evidence" value="ECO:0007669"/>
    <property type="project" value="UniProtKB-KW"/>
</dbReference>
<evidence type="ECO:0000256" key="5">
    <source>
        <dbReference type="ARBA" id="ARBA00023242"/>
    </source>
</evidence>
<comment type="similarity">
    <text evidence="2">Belongs to the eukaryotic RPA49/POLR1E RNA polymerase subunit family.</text>
</comment>
<evidence type="ECO:0000313" key="6">
    <source>
        <dbReference type="EMBL" id="CAE0039876.1"/>
    </source>
</evidence>
<dbReference type="Pfam" id="PF06870">
    <property type="entry name" value="RNA_pol_I_A49"/>
    <property type="match status" value="1"/>
</dbReference>